<dbReference type="Gene3D" id="1.25.40.20">
    <property type="entry name" value="Ankyrin repeat-containing domain"/>
    <property type="match status" value="1"/>
</dbReference>
<feature type="compositionally biased region" description="Polar residues" evidence="2">
    <location>
        <begin position="570"/>
        <end position="581"/>
    </location>
</feature>
<comment type="caution">
    <text evidence="3">The sequence shown here is derived from an EMBL/GenBank/DDBJ whole genome shotgun (WGS) entry which is preliminary data.</text>
</comment>
<sequence length="1347" mass="143152">MDPYEFSEDFEEPGKKPSSSPFKTSLQILKTSSDASAASTSGESAQQQKESLKISTEEKMPLPANSGKDEAILEVSGSSTLKLVQQEGDQKAEGGSKILEAESEASASTGGKPAALPALSLLKRLDREAETVGASPLGSPLTPDSVDNAGTDRSSEREGSPAGVKDKRPKSRRSRGGTPNTEAGKRKPSAGDVGPGSPQTVVSERRQLALLRQQAKDSEKQMSPDTSFSRDGPSTPSSTSSTTRESRSANRRDGRGETPLHVACKKGDMVSARKLIDDGADVNAADNAGWTPLHEAANHGKEDVVRLLIIHGANLSVKGVDGLTPLMDAVINGHVGIAEALLKAGADPHCVNDKGESCLDLVADEREKFQDLFLSHGSSSNKGASESAAANIRKRKREGASSMEKDGSSTKDHGTGKKESELEKTAQSNAAAPSPATTATTTAPSKKLKIVSESQYEDISEDEEESSKKDDVDDAVAVSDGAAKNTTGGGAPAVASSLPVVQGEEPSTDRADPQTSHVSSPIPEAVLVAAKTEVVAPPSTLATPPVNATLPTMPPARTLPVLKLRPPSPERTTATITMPSVLNTDTPAVAIASEKPSPAATDISISPSPSTILPSTATLVKSAADLETQSKAETPAVLPDVVKDNAGAALAGKQPDVEKSEPLTTPLEKSTEPHLFGTVPVHVPVHEALPVSPSAAETAASKAGVAVLSVESSAGAKSIKVSPLAESEKPQTTSPPTAATSVITSATATPPMASEVIQPSPVPVEISPSMEAKPVTQSSVRPLSVVSTTELTSPPIPANCSETEKNQPAEPPLPPPTHSSSTMLITESPLMTSVHPSPEAPLPPPAVVVSPPPSVPTKESPLTITAIRTLTAQTFAAPPVGSQKTDPSRKEKRLETKDKDTAALPLKLVLSGQSASPQAQNQPPLHQQERLMLTVKRSLKEPTGDEAGRTREAAVQRSEELAASSSGAAVDGAAPSGAGETAAPTRRDVQSPRASEPPSNSRKQKEEKPAKPMTRAQRAQAQASTQSAGPGRRRKEKPDEKQPRGRPASKRAAADADIQSGEDAGGLDTKPKRLPARLSPKKLKTGGKDEPSSSSKMIMEPPKSPVEMMTESPTRLPFKKRMAIRNEIEEFINQRRLVEENWKKYSNNFPMKIFPKGCNDYLIMRKNYSSEAALPKKLDAPLALPPALKDFFIEQSDERAKLVRAHLIERDRLIMGAEQETMRLHQRFSRISAGITIPYSACMIISEQDSNRPFPNLPLVPSRNRTSPRDLIKWLEESDDKFDYAKKELLTRHRLEAAMLRSKQRLDWAWKASDLNLVDPSCRNPEELNNLYVPEVVVEDFTLLQDQ</sequence>
<feature type="compositionally biased region" description="Polar residues" evidence="2">
    <location>
        <begin position="818"/>
        <end position="831"/>
    </location>
</feature>
<dbReference type="InterPro" id="IPR053210">
    <property type="entry name" value="ANKRD12"/>
</dbReference>
<dbReference type="GO" id="GO:0005654">
    <property type="term" value="C:nucleoplasm"/>
    <property type="evidence" value="ECO:0007669"/>
    <property type="project" value="TreeGrafter"/>
</dbReference>
<feature type="compositionally biased region" description="Polar residues" evidence="2">
    <location>
        <begin position="862"/>
        <end position="874"/>
    </location>
</feature>
<evidence type="ECO:0000313" key="4">
    <source>
        <dbReference type="Proteomes" id="UP000192578"/>
    </source>
</evidence>
<accession>A0A1W0W9I4</accession>
<feature type="compositionally biased region" description="Basic residues" evidence="2">
    <location>
        <begin position="1072"/>
        <end position="1085"/>
    </location>
</feature>
<feature type="compositionally biased region" description="Low complexity" evidence="2">
    <location>
        <begin position="425"/>
        <end position="445"/>
    </location>
</feature>
<keyword evidence="4" id="KW-1185">Reference proteome</keyword>
<protein>
    <submittedName>
        <fullName evidence="3">Ankyrin repeat domain-containing protein 12</fullName>
    </submittedName>
</protein>
<feature type="compositionally biased region" description="Basic and acidic residues" evidence="2">
    <location>
        <begin position="403"/>
        <end position="424"/>
    </location>
</feature>
<feature type="repeat" description="ANK" evidence="1">
    <location>
        <begin position="288"/>
        <end position="320"/>
    </location>
</feature>
<dbReference type="InterPro" id="IPR002110">
    <property type="entry name" value="Ankyrin_rpt"/>
</dbReference>
<feature type="region of interest" description="Disordered" evidence="2">
    <location>
        <begin position="786"/>
        <end position="1112"/>
    </location>
</feature>
<feature type="compositionally biased region" description="Pro residues" evidence="2">
    <location>
        <begin position="838"/>
        <end position="855"/>
    </location>
</feature>
<reference evidence="4" key="1">
    <citation type="submission" date="2017-01" db="EMBL/GenBank/DDBJ databases">
        <title>Comparative genomics of anhydrobiosis in the tardigrade Hypsibius dujardini.</title>
        <authorList>
            <person name="Yoshida Y."/>
            <person name="Koutsovoulos G."/>
            <person name="Laetsch D."/>
            <person name="Stevens L."/>
            <person name="Kumar S."/>
            <person name="Horikawa D."/>
            <person name="Ishino K."/>
            <person name="Komine S."/>
            <person name="Tomita M."/>
            <person name="Blaxter M."/>
            <person name="Arakawa K."/>
        </authorList>
    </citation>
    <scope>NUCLEOTIDE SEQUENCE [LARGE SCALE GENOMIC DNA]</scope>
    <source>
        <strain evidence="4">Z151</strain>
    </source>
</reference>
<dbReference type="Proteomes" id="UP000192578">
    <property type="component" value="Unassembled WGS sequence"/>
</dbReference>
<dbReference type="Pfam" id="PF12796">
    <property type="entry name" value="Ank_2"/>
    <property type="match status" value="1"/>
</dbReference>
<feature type="compositionally biased region" description="Basic and acidic residues" evidence="2">
    <location>
        <begin position="50"/>
        <end position="60"/>
    </location>
</feature>
<dbReference type="InterPro" id="IPR036770">
    <property type="entry name" value="Ankyrin_rpt-contain_sf"/>
</dbReference>
<name>A0A1W0W9I4_HYPEX</name>
<feature type="region of interest" description="Disordered" evidence="2">
    <location>
        <begin position="374"/>
        <end position="519"/>
    </location>
</feature>
<evidence type="ECO:0000313" key="3">
    <source>
        <dbReference type="EMBL" id="OQV11830.1"/>
    </source>
</evidence>
<dbReference type="EMBL" id="MTYJ01000160">
    <property type="protein sequence ID" value="OQV11830.1"/>
    <property type="molecule type" value="Genomic_DNA"/>
</dbReference>
<feature type="repeat" description="ANK" evidence="1">
    <location>
        <begin position="321"/>
        <end position="353"/>
    </location>
</feature>
<evidence type="ECO:0000256" key="2">
    <source>
        <dbReference type="SAM" id="MobiDB-lite"/>
    </source>
</evidence>
<dbReference type="PANTHER" id="PTHR24149:SF14">
    <property type="entry name" value="ANKYRIN REPEAT DOMAIN 12"/>
    <property type="match status" value="1"/>
</dbReference>
<dbReference type="PROSITE" id="PS50088">
    <property type="entry name" value="ANK_REPEAT"/>
    <property type="match status" value="3"/>
</dbReference>
<feature type="compositionally biased region" description="Low complexity" evidence="2">
    <location>
        <begin position="961"/>
        <end position="979"/>
    </location>
</feature>
<feature type="region of interest" description="Disordered" evidence="2">
    <location>
        <begin position="645"/>
        <end position="675"/>
    </location>
</feature>
<feature type="region of interest" description="Disordered" evidence="2">
    <location>
        <begin position="127"/>
        <end position="259"/>
    </location>
</feature>
<feature type="compositionally biased region" description="Polar residues" evidence="2">
    <location>
        <begin position="17"/>
        <end position="31"/>
    </location>
</feature>
<dbReference type="SUPFAM" id="SSF48403">
    <property type="entry name" value="Ankyrin repeat"/>
    <property type="match status" value="1"/>
</dbReference>
<dbReference type="OrthoDB" id="5806726at2759"/>
<feature type="compositionally biased region" description="Low complexity" evidence="2">
    <location>
        <begin position="1014"/>
        <end position="1028"/>
    </location>
</feature>
<dbReference type="SMART" id="SM00248">
    <property type="entry name" value="ANK"/>
    <property type="match status" value="3"/>
</dbReference>
<feature type="compositionally biased region" description="Low complexity" evidence="2">
    <location>
        <begin position="233"/>
        <end position="243"/>
    </location>
</feature>
<gene>
    <name evidence="3" type="ORF">BV898_13885</name>
</gene>
<organism evidence="3 4">
    <name type="scientific">Hypsibius exemplaris</name>
    <name type="common">Freshwater tardigrade</name>
    <dbReference type="NCBI Taxonomy" id="2072580"/>
    <lineage>
        <taxon>Eukaryota</taxon>
        <taxon>Metazoa</taxon>
        <taxon>Ecdysozoa</taxon>
        <taxon>Tardigrada</taxon>
        <taxon>Eutardigrada</taxon>
        <taxon>Parachela</taxon>
        <taxon>Hypsibioidea</taxon>
        <taxon>Hypsibiidae</taxon>
        <taxon>Hypsibius</taxon>
    </lineage>
</organism>
<feature type="compositionally biased region" description="Acidic residues" evidence="2">
    <location>
        <begin position="455"/>
        <end position="465"/>
    </location>
</feature>
<dbReference type="PROSITE" id="PS50297">
    <property type="entry name" value="ANK_REP_REGION"/>
    <property type="match status" value="3"/>
</dbReference>
<proteinExistence type="predicted"/>
<feature type="compositionally biased region" description="Basic and acidic residues" evidence="2">
    <location>
        <begin position="244"/>
        <end position="258"/>
    </location>
</feature>
<feature type="compositionally biased region" description="Low complexity" evidence="2">
    <location>
        <begin position="32"/>
        <end position="45"/>
    </location>
</feature>
<evidence type="ECO:0000256" key="1">
    <source>
        <dbReference type="PROSITE-ProRule" id="PRU00023"/>
    </source>
</evidence>
<keyword evidence="1" id="KW-0040">ANK repeat</keyword>
<feature type="compositionally biased region" description="Basic and acidic residues" evidence="2">
    <location>
        <begin position="886"/>
        <end position="901"/>
    </location>
</feature>
<feature type="compositionally biased region" description="Low complexity" evidence="2">
    <location>
        <begin position="475"/>
        <end position="484"/>
    </location>
</feature>
<feature type="region of interest" description="Disordered" evidence="2">
    <location>
        <begin position="538"/>
        <end position="581"/>
    </location>
</feature>
<feature type="region of interest" description="Disordered" evidence="2">
    <location>
        <begin position="716"/>
        <end position="739"/>
    </location>
</feature>
<feature type="compositionally biased region" description="Basic and acidic residues" evidence="2">
    <location>
        <begin position="938"/>
        <end position="960"/>
    </location>
</feature>
<dbReference type="Pfam" id="PF00023">
    <property type="entry name" value="Ank"/>
    <property type="match status" value="1"/>
</dbReference>
<dbReference type="PANTHER" id="PTHR24149">
    <property type="entry name" value="ANKYRIN REPEAT DOMAIN-CONTAINING PROTEIN 12"/>
    <property type="match status" value="1"/>
</dbReference>
<feature type="repeat" description="ANK" evidence="1">
    <location>
        <begin position="255"/>
        <end position="287"/>
    </location>
</feature>
<dbReference type="PRINTS" id="PR01415">
    <property type="entry name" value="ANKYRIN"/>
</dbReference>
<feature type="region of interest" description="Disordered" evidence="2">
    <location>
        <begin position="1"/>
        <end position="69"/>
    </location>
</feature>
<feature type="region of interest" description="Disordered" evidence="2">
    <location>
        <begin position="83"/>
        <end position="115"/>
    </location>
</feature>
<feature type="compositionally biased region" description="Low complexity" evidence="2">
    <location>
        <begin position="913"/>
        <end position="924"/>
    </location>
</feature>
<feature type="compositionally biased region" description="Acidic residues" evidence="2">
    <location>
        <begin position="1"/>
        <end position="11"/>
    </location>
</feature>